<organism evidence="10 11">
    <name type="scientific">Microscilla marina ATCC 23134</name>
    <dbReference type="NCBI Taxonomy" id="313606"/>
    <lineage>
        <taxon>Bacteria</taxon>
        <taxon>Pseudomonadati</taxon>
        <taxon>Bacteroidota</taxon>
        <taxon>Cytophagia</taxon>
        <taxon>Cytophagales</taxon>
        <taxon>Microscillaceae</taxon>
        <taxon>Microscilla</taxon>
    </lineage>
</organism>
<dbReference type="InterPro" id="IPR006680">
    <property type="entry name" value="Amidohydro-rel"/>
</dbReference>
<evidence type="ECO:0000256" key="7">
    <source>
        <dbReference type="ARBA" id="ARBA00023004"/>
    </source>
</evidence>
<comment type="pathway">
    <text evidence="1">Amino-acid degradation.</text>
</comment>
<keyword evidence="3" id="KW-0479">Metal-binding</keyword>
<sequence>MKKLIGPFKQVVTLENLPVKGAISDEQLVIRENAGVLVSNDIIEAIGDFDQLVKTCDQVERIEEDCVLLPGFVDAHTHICFGGSRARDYAMRVAGKPYLEIARAGGGILDSVRKTREASLDTLVASATQRASRHLAEGVTTCEVKSGYGLSVEAELKMLEAIKKVNDTHAIDIVATCLAAHMRAPEYDDSTAYLNDVLAKLLPEVKSRKLANRVDIFVEDTAFSVEEGRHYLNKAKALGFDITIHADQFSTGGSALACEVGAISADHLEASTDQEVALFAKADTVAVVLPGVTFGLGMDYAPARKLLDQGACVAIATDWNPGSAPMGDLLMQAAVLGAVEKLTTAETFAGMTFRAAKALNLHDRGQLVAGQLADLAGFATSDYREILYHQGKLKPHKVWKRGKLV</sequence>
<dbReference type="Gene3D" id="2.30.40.10">
    <property type="entry name" value="Urease, subunit C, domain 1"/>
    <property type="match status" value="1"/>
</dbReference>
<evidence type="ECO:0000256" key="6">
    <source>
        <dbReference type="ARBA" id="ARBA00022833"/>
    </source>
</evidence>
<name>A1ZG32_MICM2</name>
<dbReference type="OrthoDB" id="9776455at2"/>
<evidence type="ECO:0000256" key="4">
    <source>
        <dbReference type="ARBA" id="ARBA00022801"/>
    </source>
</evidence>
<evidence type="ECO:0000256" key="8">
    <source>
        <dbReference type="NCBIfam" id="TIGR01224"/>
    </source>
</evidence>
<accession>A1ZG32</accession>
<dbReference type="EC" id="3.5.2.7" evidence="2 8"/>
<dbReference type="InterPro" id="IPR005920">
    <property type="entry name" value="HutI"/>
</dbReference>
<proteinExistence type="predicted"/>
<dbReference type="GO" id="GO:0019556">
    <property type="term" value="P:L-histidine catabolic process to glutamate and formamide"/>
    <property type="evidence" value="ECO:0007669"/>
    <property type="project" value="UniProtKB-UniRule"/>
</dbReference>
<dbReference type="GO" id="GO:0005737">
    <property type="term" value="C:cytoplasm"/>
    <property type="evidence" value="ECO:0007669"/>
    <property type="project" value="UniProtKB-UniRule"/>
</dbReference>
<dbReference type="SUPFAM" id="SSF51556">
    <property type="entry name" value="Metallo-dependent hydrolases"/>
    <property type="match status" value="1"/>
</dbReference>
<dbReference type="AlphaFoldDB" id="A1ZG32"/>
<dbReference type="InterPro" id="IPR011059">
    <property type="entry name" value="Metal-dep_hydrolase_composite"/>
</dbReference>
<evidence type="ECO:0000259" key="9">
    <source>
        <dbReference type="Pfam" id="PF01979"/>
    </source>
</evidence>
<dbReference type="NCBIfam" id="TIGR01224">
    <property type="entry name" value="hutI"/>
    <property type="match status" value="1"/>
</dbReference>
<evidence type="ECO:0000256" key="1">
    <source>
        <dbReference type="ARBA" id="ARBA00005023"/>
    </source>
</evidence>
<keyword evidence="7" id="KW-0408">Iron</keyword>
<dbReference type="PANTHER" id="PTHR42752">
    <property type="entry name" value="IMIDAZOLONEPROPIONASE"/>
    <property type="match status" value="1"/>
</dbReference>
<evidence type="ECO:0000313" key="10">
    <source>
        <dbReference type="EMBL" id="EAY30449.1"/>
    </source>
</evidence>
<dbReference type="GO" id="GO:0046872">
    <property type="term" value="F:metal ion binding"/>
    <property type="evidence" value="ECO:0007669"/>
    <property type="project" value="UniProtKB-KW"/>
</dbReference>
<dbReference type="InterPro" id="IPR032466">
    <property type="entry name" value="Metal_Hydrolase"/>
</dbReference>
<protein>
    <recommendedName>
        <fullName evidence="2 8">Imidazolonepropionase</fullName>
        <ecNumber evidence="2 8">3.5.2.7</ecNumber>
    </recommendedName>
</protein>
<dbReference type="GO" id="GO:0050480">
    <property type="term" value="F:imidazolonepropionase activity"/>
    <property type="evidence" value="ECO:0007669"/>
    <property type="project" value="UniProtKB-UniRule"/>
</dbReference>
<dbReference type="PANTHER" id="PTHR42752:SF1">
    <property type="entry name" value="IMIDAZOLONEPROPIONASE-RELATED"/>
    <property type="match status" value="1"/>
</dbReference>
<dbReference type="eggNOG" id="COG1228">
    <property type="taxonomic scope" value="Bacteria"/>
</dbReference>
<dbReference type="SUPFAM" id="SSF51338">
    <property type="entry name" value="Composite domain of metallo-dependent hydrolases"/>
    <property type="match status" value="1"/>
</dbReference>
<comment type="caution">
    <text evidence="10">The sequence shown here is derived from an EMBL/GenBank/DDBJ whole genome shotgun (WGS) entry which is preliminary data.</text>
</comment>
<keyword evidence="5" id="KW-0369">Histidine metabolism</keyword>
<feature type="domain" description="Amidohydrolase-related" evidence="9">
    <location>
        <begin position="67"/>
        <end position="405"/>
    </location>
</feature>
<keyword evidence="11" id="KW-1185">Reference proteome</keyword>
<keyword evidence="6" id="KW-0862">Zinc</keyword>
<dbReference type="Gene3D" id="3.20.20.140">
    <property type="entry name" value="Metal-dependent hydrolases"/>
    <property type="match status" value="1"/>
</dbReference>
<gene>
    <name evidence="10" type="ORF">M23134_03085</name>
</gene>
<dbReference type="RefSeq" id="WP_002694676.1">
    <property type="nucleotide sequence ID" value="NZ_AAWS01000006.1"/>
</dbReference>
<evidence type="ECO:0000313" key="11">
    <source>
        <dbReference type="Proteomes" id="UP000004095"/>
    </source>
</evidence>
<dbReference type="Pfam" id="PF01979">
    <property type="entry name" value="Amidohydro_1"/>
    <property type="match status" value="1"/>
</dbReference>
<evidence type="ECO:0000256" key="5">
    <source>
        <dbReference type="ARBA" id="ARBA00022808"/>
    </source>
</evidence>
<evidence type="ECO:0000256" key="2">
    <source>
        <dbReference type="ARBA" id="ARBA00012864"/>
    </source>
</evidence>
<keyword evidence="4 10" id="KW-0378">Hydrolase</keyword>
<dbReference type="Proteomes" id="UP000004095">
    <property type="component" value="Unassembled WGS sequence"/>
</dbReference>
<dbReference type="EMBL" id="AAWS01000006">
    <property type="protein sequence ID" value="EAY30449.1"/>
    <property type="molecule type" value="Genomic_DNA"/>
</dbReference>
<reference evidence="10 11" key="1">
    <citation type="submission" date="2007-01" db="EMBL/GenBank/DDBJ databases">
        <authorList>
            <person name="Haygood M."/>
            <person name="Podell S."/>
            <person name="Anderson C."/>
            <person name="Hopkinson B."/>
            <person name="Roe K."/>
            <person name="Barbeau K."/>
            <person name="Gaasterland T."/>
            <person name="Ferriera S."/>
            <person name="Johnson J."/>
            <person name="Kravitz S."/>
            <person name="Beeson K."/>
            <person name="Sutton G."/>
            <person name="Rogers Y.-H."/>
            <person name="Friedman R."/>
            <person name="Frazier M."/>
            <person name="Venter J.C."/>
        </authorList>
    </citation>
    <scope>NUCLEOTIDE SEQUENCE [LARGE SCALE GENOMIC DNA]</scope>
    <source>
        <strain evidence="10 11">ATCC 23134</strain>
    </source>
</reference>
<evidence type="ECO:0000256" key="3">
    <source>
        <dbReference type="ARBA" id="ARBA00022723"/>
    </source>
</evidence>